<dbReference type="GO" id="GO:0005634">
    <property type="term" value="C:nucleus"/>
    <property type="evidence" value="ECO:0007669"/>
    <property type="project" value="UniProtKB-ARBA"/>
</dbReference>
<dbReference type="CDD" id="cd21749">
    <property type="entry name" value="ZnB-Zn_EMF2-like"/>
    <property type="match status" value="1"/>
</dbReference>
<sequence>MPGIPLVARETSSYFRSTDQMCREDSRLHLSAEEEIAAEESLSIYCKPVELYNILQRRAPSFLQRCLRYKIQAKHKMRIQMSVSISRIVNEGVLTQSLFPLYILLARVVSDVAVAEYSAVYRFRRACILTSFTGIEGSNQAQANFVLPEINKLAMEAKSGSLAILLVSFANGGCCLWGRIPLESLYLSWEKAPNLSLGQRAELIFPVDMHSCLLKLTSLNEDKCILIQNSSNSLLMLQVIISAEEVGAKENSPYNSYTCSGVSSSSSLSHIILRAGNVIFNYRYYNNKLQRTEVTEDFSCPFCLGLRHHLPASHDLFNFEFWVGKIQESGVTEEYQAVNVSVKTDNWRSEIVADGVDPKQQTFFFCSKQLRRRRPKNLDQNARRLRPVFMESKLPAGGCELLDKAHGGTILQNATIGALEYAQHVPSSFNVPAVSGAAGQFYSDSERVQSVSGNNLAPPALLQFAKTRKISMERSDPRNFCQVIVLLENVGLRTVGGRSRTLLQKRQFFHSHRAQVRYVLAWEVFLAWTLTWALYLTCKQAI</sequence>
<dbReference type="Proteomes" id="UP000239757">
    <property type="component" value="Unassembled WGS sequence"/>
</dbReference>
<name>A0A2P5W2Q2_GOSBA</name>
<dbReference type="InterPro" id="IPR056068">
    <property type="entry name" value="EMF2-like_DUF7651"/>
</dbReference>
<dbReference type="GO" id="GO:0031490">
    <property type="term" value="F:chromatin DNA binding"/>
    <property type="evidence" value="ECO:0007669"/>
    <property type="project" value="TreeGrafter"/>
</dbReference>
<proteinExistence type="predicted"/>
<keyword evidence="1" id="KW-0805">Transcription regulation</keyword>
<keyword evidence="3" id="KW-1133">Transmembrane helix</keyword>
<evidence type="ECO:0000256" key="3">
    <source>
        <dbReference type="SAM" id="Phobius"/>
    </source>
</evidence>
<evidence type="ECO:0000259" key="4">
    <source>
        <dbReference type="Pfam" id="PF23320"/>
    </source>
</evidence>
<evidence type="ECO:0000313" key="7">
    <source>
        <dbReference type="Proteomes" id="UP000239757"/>
    </source>
</evidence>
<protein>
    <recommendedName>
        <fullName evidence="8">Polycomb protein VEFS-Box domain-containing protein</fullName>
    </recommendedName>
</protein>
<dbReference type="PANTHER" id="PTHR22597:SF22">
    <property type="entry name" value="POLYCOMB GROUP PROTEIN EMBRYONIC FLOWER 2-RELATED"/>
    <property type="match status" value="1"/>
</dbReference>
<organism evidence="6 7">
    <name type="scientific">Gossypium barbadense</name>
    <name type="common">Sea Island cotton</name>
    <name type="synonym">Hibiscus barbadensis</name>
    <dbReference type="NCBI Taxonomy" id="3634"/>
    <lineage>
        <taxon>Eukaryota</taxon>
        <taxon>Viridiplantae</taxon>
        <taxon>Streptophyta</taxon>
        <taxon>Embryophyta</taxon>
        <taxon>Tracheophyta</taxon>
        <taxon>Spermatophyta</taxon>
        <taxon>Magnoliopsida</taxon>
        <taxon>eudicotyledons</taxon>
        <taxon>Gunneridae</taxon>
        <taxon>Pentapetalae</taxon>
        <taxon>rosids</taxon>
        <taxon>malvids</taxon>
        <taxon>Malvales</taxon>
        <taxon>Malvaceae</taxon>
        <taxon>Malvoideae</taxon>
        <taxon>Gossypium</taxon>
    </lineage>
</organism>
<evidence type="ECO:0000259" key="5">
    <source>
        <dbReference type="Pfam" id="PF24663"/>
    </source>
</evidence>
<dbReference type="OrthoDB" id="166746at2759"/>
<dbReference type="EMBL" id="KZ669427">
    <property type="protein sequence ID" value="PPR85376.1"/>
    <property type="molecule type" value="Genomic_DNA"/>
</dbReference>
<dbReference type="AlphaFoldDB" id="A0A2P5W2Q2"/>
<evidence type="ECO:0000256" key="1">
    <source>
        <dbReference type="ARBA" id="ARBA00023015"/>
    </source>
</evidence>
<reference evidence="6 7" key="1">
    <citation type="submission" date="2015-01" db="EMBL/GenBank/DDBJ databases">
        <title>Genome of allotetraploid Gossypium barbadense reveals genomic plasticity and fiber elongation in cotton evolution.</title>
        <authorList>
            <person name="Chen X."/>
            <person name="Liu X."/>
            <person name="Zhao B."/>
            <person name="Zheng H."/>
            <person name="Hu Y."/>
            <person name="Lu G."/>
            <person name="Yang C."/>
            <person name="Chen J."/>
            <person name="Shan C."/>
            <person name="Zhang L."/>
            <person name="Zhou Y."/>
            <person name="Wang L."/>
            <person name="Guo W."/>
            <person name="Bai Y."/>
            <person name="Ruan J."/>
            <person name="Shangguan X."/>
            <person name="Mao Y."/>
            <person name="Jiang J."/>
            <person name="Zhu Y."/>
            <person name="Lei J."/>
            <person name="Kang H."/>
            <person name="Chen S."/>
            <person name="He X."/>
            <person name="Wang R."/>
            <person name="Wang Y."/>
            <person name="Chen J."/>
            <person name="Wang L."/>
            <person name="Yu S."/>
            <person name="Wang B."/>
            <person name="Wei J."/>
            <person name="Song S."/>
            <person name="Lu X."/>
            <person name="Gao Z."/>
            <person name="Gu W."/>
            <person name="Deng X."/>
            <person name="Ma D."/>
            <person name="Wang S."/>
            <person name="Liang W."/>
            <person name="Fang L."/>
            <person name="Cai C."/>
            <person name="Zhu X."/>
            <person name="Zhou B."/>
            <person name="Zhang Y."/>
            <person name="Chen Z."/>
            <person name="Xu S."/>
            <person name="Zhu R."/>
            <person name="Wang S."/>
            <person name="Zhang T."/>
            <person name="Zhao G."/>
        </authorList>
    </citation>
    <scope>NUCLEOTIDE SEQUENCE [LARGE SCALE GENOMIC DNA]</scope>
    <source>
        <strain evidence="7">cv. Xinhai21</strain>
        <tissue evidence="6">Leaf</tissue>
    </source>
</reference>
<accession>A0A2P5W2Q2</accession>
<keyword evidence="2" id="KW-0804">Transcription</keyword>
<feature type="transmembrane region" description="Helical" evidence="3">
    <location>
        <begin position="519"/>
        <end position="538"/>
    </location>
</feature>
<dbReference type="Pfam" id="PF24663">
    <property type="entry name" value="DUF7651"/>
    <property type="match status" value="1"/>
</dbReference>
<feature type="domain" description="Polycomb protein SUZ12-like zinc finger" evidence="4">
    <location>
        <begin position="276"/>
        <end position="345"/>
    </location>
</feature>
<feature type="domain" description="DUF7651" evidence="5">
    <location>
        <begin position="68"/>
        <end position="249"/>
    </location>
</feature>
<dbReference type="PANTHER" id="PTHR22597">
    <property type="entry name" value="POLYCOMB GROUP PROTEIN"/>
    <property type="match status" value="1"/>
</dbReference>
<keyword evidence="3" id="KW-0472">Membrane</keyword>
<evidence type="ECO:0000313" key="6">
    <source>
        <dbReference type="EMBL" id="PPR85376.1"/>
    </source>
</evidence>
<evidence type="ECO:0000256" key="2">
    <source>
        <dbReference type="ARBA" id="ARBA00023163"/>
    </source>
</evidence>
<dbReference type="InterPro" id="IPR057540">
    <property type="entry name" value="Znf_SUZ12"/>
</dbReference>
<dbReference type="Pfam" id="PF23320">
    <property type="entry name" value="Zn_SUZ12"/>
    <property type="match status" value="1"/>
</dbReference>
<keyword evidence="3" id="KW-0812">Transmembrane</keyword>
<gene>
    <name evidence="6" type="ORF">GOBAR_AA35312</name>
</gene>
<evidence type="ECO:0008006" key="8">
    <source>
        <dbReference type="Google" id="ProtNLM"/>
    </source>
</evidence>